<accession>A0A291B0X9</accession>
<evidence type="ECO:0000313" key="2">
    <source>
        <dbReference type="Proteomes" id="UP000297192"/>
    </source>
</evidence>
<dbReference type="RefSeq" id="YP_010084896.1">
    <property type="nucleotide sequence ID" value="NC_055165.1"/>
</dbReference>
<name>A0A291B0X9_9VIRU</name>
<proteinExistence type="predicted"/>
<reference evidence="1" key="1">
    <citation type="journal article" date="2017" name="Arch. Virol.">
        <title>Complete genome sequence of shrimp hemocyte iridescent virus (SHIV) isolated from white leg shrimp, Litopenaeus vannamei.</title>
        <authorList>
            <person name="Qiu L."/>
            <person name="Chen M.M."/>
            <person name="Wang R.Y."/>
            <person name="Wan X.Y."/>
            <person name="Li C."/>
            <person name="Zhang Q.L."/>
            <person name="Dong X."/>
            <person name="Yang B."/>
            <person name="Xiang J.H."/>
            <person name="Huang J."/>
        </authorList>
    </citation>
    <scope>NUCLEOTIDE SEQUENCE [LARGE SCALE GENOMIC DNA]</scope>
    <source>
        <strain evidence="1">20141215</strain>
    </source>
</reference>
<sequence>MSALFVPYLGKNKQIEKLLTVYANPPKGQPKPECDGGSCQLFTTPVLLSNDEIVSRLTEIGKNESGKIKHITVLTLSKGDFDKLSKMNAENKWVDIFKGKISLDIRIMN</sequence>
<evidence type="ECO:0000313" key="1">
    <source>
        <dbReference type="EMBL" id="ATE87153.1"/>
    </source>
</evidence>
<dbReference type="GeneID" id="65099916"/>
<dbReference type="EMBL" id="MF599468">
    <property type="protein sequence ID" value="ATE87153.1"/>
    <property type="molecule type" value="Genomic_DNA"/>
</dbReference>
<dbReference type="KEGG" id="vg:65099916"/>
<reference evidence="1" key="2">
    <citation type="journal article" date="2017" name="Sci. Rep.">
        <title>Characterization of a new member of Iridoviridae, Shrimp hemocyte iridescent virus (SHIV), found in white leg shrimp (Litopenaeus vannamei).</title>
        <authorList>
            <person name="Qiu L."/>
            <person name="Chen M.M."/>
            <person name="Wan X.Y."/>
            <person name="Li C."/>
            <person name="Zhang Q.L."/>
            <person name="Wang R.Y."/>
            <person name="Cheng D.Y."/>
            <person name="Dong X."/>
            <person name="Yang B."/>
            <person name="Wang X.H."/>
            <person name="Xiang J.H."/>
            <person name="Huang J."/>
        </authorList>
    </citation>
    <scope>NUCLEOTIDE SEQUENCE [LARGE SCALE GENOMIC DNA]</scope>
    <source>
        <strain evidence="1">20141215</strain>
    </source>
</reference>
<protein>
    <submittedName>
        <fullName evidence="1">Uncharacterized protein</fullName>
    </submittedName>
</protein>
<keyword evidence="2" id="KW-1185">Reference proteome</keyword>
<organism evidence="1">
    <name type="scientific">Shrimp hemocyte iridescent virus</name>
    <dbReference type="NCBI Taxonomy" id="2039780"/>
    <lineage>
        <taxon>Viruses</taxon>
        <taxon>Varidnaviria</taxon>
        <taxon>Bamfordvirae</taxon>
        <taxon>Nucleocytoviricota</taxon>
        <taxon>Megaviricetes</taxon>
        <taxon>Pimascovirales</taxon>
        <taxon>Pimascovirales incertae sedis</taxon>
        <taxon>Iridoviridae</taxon>
        <taxon>Betairidovirinae</taxon>
        <taxon>Decapodiridovirus</taxon>
        <taxon>Decapodiridovirus litopenaeus1</taxon>
        <taxon>Decapod iridescent virus 1</taxon>
    </lineage>
</organism>
<gene>
    <name evidence="1" type="primary">144L</name>
</gene>
<dbReference type="Proteomes" id="UP000297192">
    <property type="component" value="Segment"/>
</dbReference>